<dbReference type="Gene3D" id="1.10.260.40">
    <property type="entry name" value="lambda repressor-like DNA-binding domains"/>
    <property type="match status" value="1"/>
</dbReference>
<sequence>MRLRDAQDLGRYVRDRRRSAGLSQTDLAARARVSRRWLSDLESGKATAEVGLVFRVIAALGLFLDARPEPEPEIDLDAYLDSLGGGGS</sequence>
<evidence type="ECO:0000313" key="2">
    <source>
        <dbReference type="EMBL" id="GIE98359.1"/>
    </source>
</evidence>
<gene>
    <name evidence="2" type="ORF">Ari01nite_58240</name>
</gene>
<dbReference type="InterPro" id="IPR001387">
    <property type="entry name" value="Cro/C1-type_HTH"/>
</dbReference>
<reference evidence="2" key="1">
    <citation type="submission" date="2021-01" db="EMBL/GenBank/DDBJ databases">
        <title>Whole genome shotgun sequence of Actinoplanes rishiriensis NBRC 108556.</title>
        <authorList>
            <person name="Komaki H."/>
            <person name="Tamura T."/>
        </authorList>
    </citation>
    <scope>NUCLEOTIDE SEQUENCE</scope>
    <source>
        <strain evidence="2">NBRC 108556</strain>
    </source>
</reference>
<dbReference type="RefSeq" id="WP_203785382.1">
    <property type="nucleotide sequence ID" value="NZ_BOMV01000061.1"/>
</dbReference>
<comment type="caution">
    <text evidence="2">The sequence shown here is derived from an EMBL/GenBank/DDBJ whole genome shotgun (WGS) entry which is preliminary data.</text>
</comment>
<protein>
    <recommendedName>
        <fullName evidence="1">HTH cro/C1-type domain-containing protein</fullName>
    </recommendedName>
</protein>
<dbReference type="AlphaFoldDB" id="A0A919K401"/>
<keyword evidence="3" id="KW-1185">Reference proteome</keyword>
<proteinExistence type="predicted"/>
<dbReference type="SUPFAM" id="SSF47413">
    <property type="entry name" value="lambda repressor-like DNA-binding domains"/>
    <property type="match status" value="1"/>
</dbReference>
<organism evidence="2 3">
    <name type="scientific">Paractinoplanes rishiriensis</name>
    <dbReference type="NCBI Taxonomy" id="1050105"/>
    <lineage>
        <taxon>Bacteria</taxon>
        <taxon>Bacillati</taxon>
        <taxon>Actinomycetota</taxon>
        <taxon>Actinomycetes</taxon>
        <taxon>Micromonosporales</taxon>
        <taxon>Micromonosporaceae</taxon>
        <taxon>Paractinoplanes</taxon>
    </lineage>
</organism>
<evidence type="ECO:0000313" key="3">
    <source>
        <dbReference type="Proteomes" id="UP000636960"/>
    </source>
</evidence>
<dbReference type="InterPro" id="IPR010982">
    <property type="entry name" value="Lambda_DNA-bd_dom_sf"/>
</dbReference>
<evidence type="ECO:0000259" key="1">
    <source>
        <dbReference type="PROSITE" id="PS50943"/>
    </source>
</evidence>
<dbReference type="SMART" id="SM00530">
    <property type="entry name" value="HTH_XRE"/>
    <property type="match status" value="1"/>
</dbReference>
<dbReference type="EMBL" id="BOMV01000061">
    <property type="protein sequence ID" value="GIE98359.1"/>
    <property type="molecule type" value="Genomic_DNA"/>
</dbReference>
<dbReference type="PROSITE" id="PS50943">
    <property type="entry name" value="HTH_CROC1"/>
    <property type="match status" value="1"/>
</dbReference>
<name>A0A919K401_9ACTN</name>
<dbReference type="Pfam" id="PF13560">
    <property type="entry name" value="HTH_31"/>
    <property type="match status" value="1"/>
</dbReference>
<feature type="domain" description="HTH cro/C1-type" evidence="1">
    <location>
        <begin position="13"/>
        <end position="67"/>
    </location>
</feature>
<dbReference type="GO" id="GO:0003677">
    <property type="term" value="F:DNA binding"/>
    <property type="evidence" value="ECO:0007669"/>
    <property type="project" value="InterPro"/>
</dbReference>
<dbReference type="Proteomes" id="UP000636960">
    <property type="component" value="Unassembled WGS sequence"/>
</dbReference>
<accession>A0A919K401</accession>
<dbReference type="CDD" id="cd00093">
    <property type="entry name" value="HTH_XRE"/>
    <property type="match status" value="1"/>
</dbReference>